<reference evidence="1 2" key="1">
    <citation type="submission" date="2018-05" db="EMBL/GenBank/DDBJ databases">
        <title>Evolution of GPA BGCs.</title>
        <authorList>
            <person name="Waglechner N."/>
            <person name="Wright G.D."/>
        </authorList>
    </citation>
    <scope>NUCLEOTIDE SEQUENCE [LARGE SCALE GENOMIC DNA]</scope>
    <source>
        <strain evidence="1 2">A82846</strain>
    </source>
</reference>
<dbReference type="Proteomes" id="UP000287547">
    <property type="component" value="Unassembled WGS sequence"/>
</dbReference>
<comment type="caution">
    <text evidence="1">The sequence shown here is derived from an EMBL/GenBank/DDBJ whole genome shotgun (WGS) entry which is preliminary data.</text>
</comment>
<proteinExistence type="predicted"/>
<dbReference type="RefSeq" id="WP_125727723.1">
    <property type="nucleotide sequence ID" value="NZ_QHKI01000029.1"/>
</dbReference>
<evidence type="ECO:0000313" key="2">
    <source>
        <dbReference type="Proteomes" id="UP000287547"/>
    </source>
</evidence>
<dbReference type="AlphaFoldDB" id="A0A428Z366"/>
<name>A0A428Z366_KIBAR</name>
<organism evidence="1 2">
    <name type="scientific">Kibdelosporangium aridum</name>
    <dbReference type="NCBI Taxonomy" id="2030"/>
    <lineage>
        <taxon>Bacteria</taxon>
        <taxon>Bacillati</taxon>
        <taxon>Actinomycetota</taxon>
        <taxon>Actinomycetes</taxon>
        <taxon>Pseudonocardiales</taxon>
        <taxon>Pseudonocardiaceae</taxon>
        <taxon>Kibdelosporangium</taxon>
    </lineage>
</organism>
<sequence>MTGVTSLEDRISNRVKAMDYRGWRAKVEQTGGCLNPVRMSGSWTVNDTTTGTLLAEHSGAIFAPCGNRRYTVCPACSERYAADAFHLVRAGLAGGSKDVPLSVADKPRVFATLTAPSFGPVHNRRTTRTGKVLPCACGAWHHPADPNIGTALEPDTYDYVGAVLWQANAGKLWHRFVITLRRKLAHAAGLTVRTFKEHARLSYAKVAENQRRGLVHFHAVIRVDGPNGPNDQTPNWITSAVLEDAITAAAQAVSLAIPRPDGTAFELEWGTQTDIRHIRPANAGEVEDANGEISEHRLAGYVAKYATKGTGKTEGPDRPIRSQLDIDHLHVSGHHRQIIQTAWDLGMLPQYEELNLHRWAHMLGFRGHFLTKSRAYSTTFKTIRGDRREWRRQDALERLGVTEETVTVVNSWIFTGIGYRDDAERALAHAISERQQQNRNAKRRADHEYIVGA</sequence>
<protein>
    <submittedName>
        <fullName evidence="1">Replication initiation protein</fullName>
    </submittedName>
</protein>
<dbReference type="InterPro" id="IPR046828">
    <property type="entry name" value="RepSA"/>
</dbReference>
<accession>A0A428Z366</accession>
<dbReference type="Pfam" id="PF20199">
    <property type="entry name" value="RepSA"/>
    <property type="match status" value="1"/>
</dbReference>
<evidence type="ECO:0000313" key="1">
    <source>
        <dbReference type="EMBL" id="RSM80409.1"/>
    </source>
</evidence>
<gene>
    <name evidence="1" type="ORF">DMH04_30220</name>
</gene>
<dbReference type="EMBL" id="QHKI01000029">
    <property type="protein sequence ID" value="RSM80409.1"/>
    <property type="molecule type" value="Genomic_DNA"/>
</dbReference>
<dbReference type="OrthoDB" id="3203793at2"/>